<comment type="caution">
    <text evidence="1">The sequence shown here is derived from an EMBL/GenBank/DDBJ whole genome shotgun (WGS) entry which is preliminary data.</text>
</comment>
<proteinExistence type="predicted"/>
<sequence>MFNKDEFIKRNSEFLYQRLNNFLEIEVNEETFLIIYKFLELQNFRNGEYEGNQYLIHKKNIQEVQIVDMVSEEFCNDFSQTRFDITVYELLDLMNEMKDAR</sequence>
<evidence type="ECO:0000313" key="2">
    <source>
        <dbReference type="Proteomes" id="UP000003240"/>
    </source>
</evidence>
<gene>
    <name evidence="1" type="ORF">ALO_19232</name>
</gene>
<accession>F7NP05</accession>
<dbReference type="OrthoDB" id="2055332at2"/>
<dbReference type="EMBL" id="AFGF01000238">
    <property type="protein sequence ID" value="EGO62226.1"/>
    <property type="molecule type" value="Genomic_DNA"/>
</dbReference>
<keyword evidence="2" id="KW-1185">Reference proteome</keyword>
<evidence type="ECO:0000313" key="1">
    <source>
        <dbReference type="EMBL" id="EGO62226.1"/>
    </source>
</evidence>
<organism evidence="1 2">
    <name type="scientific">Acetonema longum DSM 6540</name>
    <dbReference type="NCBI Taxonomy" id="1009370"/>
    <lineage>
        <taxon>Bacteria</taxon>
        <taxon>Bacillati</taxon>
        <taxon>Bacillota</taxon>
        <taxon>Negativicutes</taxon>
        <taxon>Acetonemataceae</taxon>
        <taxon>Acetonema</taxon>
    </lineage>
</organism>
<name>F7NP05_9FIRM</name>
<dbReference type="AlphaFoldDB" id="F7NP05"/>
<dbReference type="Proteomes" id="UP000003240">
    <property type="component" value="Unassembled WGS sequence"/>
</dbReference>
<protein>
    <submittedName>
        <fullName evidence="1">Uncharacterized protein</fullName>
    </submittedName>
</protein>
<dbReference type="RefSeq" id="WP_004099030.1">
    <property type="nucleotide sequence ID" value="NZ_AFGF01000238.1"/>
</dbReference>
<reference evidence="1 2" key="1">
    <citation type="journal article" date="2011" name="EMBO J.">
        <title>Structural diversity of bacterial flagellar motors.</title>
        <authorList>
            <person name="Chen S."/>
            <person name="Beeby M."/>
            <person name="Murphy G.E."/>
            <person name="Leadbetter J.R."/>
            <person name="Hendrixson D.R."/>
            <person name="Briegel A."/>
            <person name="Li Z."/>
            <person name="Shi J."/>
            <person name="Tocheva E.I."/>
            <person name="Muller A."/>
            <person name="Dobro M.J."/>
            <person name="Jensen G.J."/>
        </authorList>
    </citation>
    <scope>NUCLEOTIDE SEQUENCE [LARGE SCALE GENOMIC DNA]</scope>
    <source>
        <strain evidence="1 2">DSM 6540</strain>
    </source>
</reference>